<name>A0A2P2P917_RHIMU</name>
<keyword evidence="1" id="KW-1133">Transmembrane helix</keyword>
<evidence type="ECO:0000256" key="1">
    <source>
        <dbReference type="SAM" id="Phobius"/>
    </source>
</evidence>
<accession>A0A2P2P917</accession>
<dbReference type="AlphaFoldDB" id="A0A2P2P917"/>
<organism evidence="2">
    <name type="scientific">Rhizophora mucronata</name>
    <name type="common">Asiatic mangrove</name>
    <dbReference type="NCBI Taxonomy" id="61149"/>
    <lineage>
        <taxon>Eukaryota</taxon>
        <taxon>Viridiplantae</taxon>
        <taxon>Streptophyta</taxon>
        <taxon>Embryophyta</taxon>
        <taxon>Tracheophyta</taxon>
        <taxon>Spermatophyta</taxon>
        <taxon>Magnoliopsida</taxon>
        <taxon>eudicotyledons</taxon>
        <taxon>Gunneridae</taxon>
        <taxon>Pentapetalae</taxon>
        <taxon>rosids</taxon>
        <taxon>fabids</taxon>
        <taxon>Malpighiales</taxon>
        <taxon>Rhizophoraceae</taxon>
        <taxon>Rhizophora</taxon>
    </lineage>
</organism>
<sequence length="66" mass="7620">MPILSTVKTQLPWMPSQVQINWLGVLNCAYFYYLPLFVQFSLMGWLFETSGKPVRLIVKVLTSILV</sequence>
<dbReference type="EMBL" id="GGEC01070693">
    <property type="protein sequence ID" value="MBX51177.1"/>
    <property type="molecule type" value="Transcribed_RNA"/>
</dbReference>
<keyword evidence="1" id="KW-0812">Transmembrane</keyword>
<keyword evidence="1" id="KW-0472">Membrane</keyword>
<reference evidence="2" key="1">
    <citation type="submission" date="2018-02" db="EMBL/GenBank/DDBJ databases">
        <title>Rhizophora mucronata_Transcriptome.</title>
        <authorList>
            <person name="Meera S.P."/>
            <person name="Sreeshan A."/>
            <person name="Augustine A."/>
        </authorList>
    </citation>
    <scope>NUCLEOTIDE SEQUENCE</scope>
    <source>
        <tissue evidence="2">Leaf</tissue>
    </source>
</reference>
<evidence type="ECO:0000313" key="2">
    <source>
        <dbReference type="EMBL" id="MBX51177.1"/>
    </source>
</evidence>
<protein>
    <submittedName>
        <fullName evidence="2">Uncharacterized protein</fullName>
    </submittedName>
</protein>
<feature type="transmembrane region" description="Helical" evidence="1">
    <location>
        <begin position="20"/>
        <end position="47"/>
    </location>
</feature>
<proteinExistence type="predicted"/>